<evidence type="ECO:0000256" key="5">
    <source>
        <dbReference type="ARBA" id="ARBA00022692"/>
    </source>
</evidence>
<comment type="function">
    <text evidence="9">Part of the tripartite ATP-independent periplasmic (TRAP) transport system.</text>
</comment>
<keyword evidence="6 9" id="KW-1133">Transmembrane helix</keyword>
<evidence type="ECO:0000256" key="9">
    <source>
        <dbReference type="RuleBase" id="RU369079"/>
    </source>
</evidence>
<protein>
    <recommendedName>
        <fullName evidence="9">TRAP transporter small permease protein</fullName>
    </recommendedName>
</protein>
<evidence type="ECO:0000256" key="6">
    <source>
        <dbReference type="ARBA" id="ARBA00022989"/>
    </source>
</evidence>
<reference evidence="11 12" key="1">
    <citation type="submission" date="2011-01" db="EMBL/GenBank/DDBJ databases">
        <authorList>
            <person name="Weinstock G."/>
            <person name="Sodergren E."/>
            <person name="Clifton S."/>
            <person name="Fulton L."/>
            <person name="Fulton B."/>
            <person name="Courtney L."/>
            <person name="Fronick C."/>
            <person name="Harrison M."/>
            <person name="Strong C."/>
            <person name="Farmer C."/>
            <person name="Delahaunty K."/>
            <person name="Markovic C."/>
            <person name="Hall O."/>
            <person name="Minx P."/>
            <person name="Tomlinson C."/>
            <person name="Mitreva M."/>
            <person name="Hou S."/>
            <person name="Chen J."/>
            <person name="Wollam A."/>
            <person name="Pepin K.H."/>
            <person name="Johnson M."/>
            <person name="Bhonagiri V."/>
            <person name="Zhang X."/>
            <person name="Suruliraj S."/>
            <person name="Warren W."/>
            <person name="Chinwalla A."/>
            <person name="Mardis E.R."/>
            <person name="Wilson R.K."/>
        </authorList>
    </citation>
    <scope>NUCLEOTIDE SEQUENCE [LARGE SCALE GENOMIC DNA]</scope>
    <source>
        <strain evidence="12">DSM 22608 / JCM 16073 / KCTC 15190 / YIT 12066</strain>
    </source>
</reference>
<comment type="subcellular location">
    <subcellularLocation>
        <location evidence="1 9">Cell inner membrane</location>
        <topology evidence="1 9">Multi-pass membrane protein</topology>
    </subcellularLocation>
</comment>
<evidence type="ECO:0000313" key="12">
    <source>
        <dbReference type="Proteomes" id="UP000018458"/>
    </source>
</evidence>
<evidence type="ECO:0000313" key="11">
    <source>
        <dbReference type="EMBL" id="EFY06213.1"/>
    </source>
</evidence>
<dbReference type="PANTHER" id="PTHR35011:SF2">
    <property type="entry name" value="2,3-DIKETO-L-GULONATE TRAP TRANSPORTER SMALL PERMEASE PROTEIN YIAM"/>
    <property type="match status" value="1"/>
</dbReference>
<keyword evidence="12" id="KW-1185">Reference proteome</keyword>
<keyword evidence="7 9" id="KW-0472">Membrane</keyword>
<dbReference type="GO" id="GO:0005886">
    <property type="term" value="C:plasma membrane"/>
    <property type="evidence" value="ECO:0007669"/>
    <property type="project" value="UniProtKB-SubCell"/>
</dbReference>
<keyword evidence="3" id="KW-1003">Cell membrane</keyword>
<evidence type="ECO:0000256" key="8">
    <source>
        <dbReference type="ARBA" id="ARBA00038436"/>
    </source>
</evidence>
<gene>
    <name evidence="11" type="ORF">HMPREF9444_02023</name>
</gene>
<organism evidence="11 12">
    <name type="scientific">Succinatimonas hippei (strain DSM 22608 / JCM 16073 / KCTC 15190 / YIT 12066)</name>
    <dbReference type="NCBI Taxonomy" id="762983"/>
    <lineage>
        <taxon>Bacteria</taxon>
        <taxon>Pseudomonadati</taxon>
        <taxon>Pseudomonadota</taxon>
        <taxon>Gammaproteobacteria</taxon>
        <taxon>Aeromonadales</taxon>
        <taxon>Succinivibrionaceae</taxon>
        <taxon>Succinatimonas</taxon>
    </lineage>
</organism>
<comment type="subunit">
    <text evidence="9">The complex comprises the extracytoplasmic solute receptor protein and the two transmembrane proteins.</text>
</comment>
<comment type="caution">
    <text evidence="9">Lacks conserved residue(s) required for the propagation of feature annotation.</text>
</comment>
<name>E8LMM9_SUCHY</name>
<dbReference type="GO" id="GO:0015740">
    <property type="term" value="P:C4-dicarboxylate transport"/>
    <property type="evidence" value="ECO:0007669"/>
    <property type="project" value="TreeGrafter"/>
</dbReference>
<keyword evidence="5 9" id="KW-0812">Transmembrane</keyword>
<comment type="similarity">
    <text evidence="8 9">Belongs to the TRAP transporter small permease family.</text>
</comment>
<dbReference type="RefSeq" id="WP_009144167.1">
    <property type="nucleotide sequence ID" value="NZ_GL831067.1"/>
</dbReference>
<dbReference type="AlphaFoldDB" id="E8LMM9"/>
<dbReference type="EMBL" id="AEVO01000143">
    <property type="protein sequence ID" value="EFY06213.1"/>
    <property type="molecule type" value="Genomic_DNA"/>
</dbReference>
<dbReference type="PANTHER" id="PTHR35011">
    <property type="entry name" value="2,3-DIKETO-L-GULONATE TRAP TRANSPORTER SMALL PERMEASE PROTEIN YIAM"/>
    <property type="match status" value="1"/>
</dbReference>
<dbReference type="STRING" id="762983.HMPREF9444_02023"/>
<accession>E8LMM9</accession>
<dbReference type="InterPro" id="IPR055348">
    <property type="entry name" value="DctQ"/>
</dbReference>
<dbReference type="Pfam" id="PF04290">
    <property type="entry name" value="DctQ"/>
    <property type="match status" value="1"/>
</dbReference>
<dbReference type="Proteomes" id="UP000018458">
    <property type="component" value="Unassembled WGS sequence"/>
</dbReference>
<comment type="caution">
    <text evidence="11">The sequence shown here is derived from an EMBL/GenBank/DDBJ whole genome shotgun (WGS) entry which is preliminary data.</text>
</comment>
<evidence type="ECO:0000259" key="10">
    <source>
        <dbReference type="Pfam" id="PF04290"/>
    </source>
</evidence>
<evidence type="ECO:0000256" key="3">
    <source>
        <dbReference type="ARBA" id="ARBA00022475"/>
    </source>
</evidence>
<evidence type="ECO:0000256" key="1">
    <source>
        <dbReference type="ARBA" id="ARBA00004429"/>
    </source>
</evidence>
<dbReference type="eggNOG" id="COG3090">
    <property type="taxonomic scope" value="Bacteria"/>
</dbReference>
<evidence type="ECO:0000256" key="2">
    <source>
        <dbReference type="ARBA" id="ARBA00022448"/>
    </source>
</evidence>
<feature type="domain" description="Tripartite ATP-independent periplasmic transporters DctQ component" evidence="10">
    <location>
        <begin position="28"/>
        <end position="150"/>
    </location>
</feature>
<keyword evidence="4 9" id="KW-0997">Cell inner membrane</keyword>
<dbReference type="GO" id="GO:0022857">
    <property type="term" value="F:transmembrane transporter activity"/>
    <property type="evidence" value="ECO:0007669"/>
    <property type="project" value="UniProtKB-UniRule"/>
</dbReference>
<feature type="transmembrane region" description="Helical" evidence="9">
    <location>
        <begin position="131"/>
        <end position="149"/>
    </location>
</feature>
<feature type="transmembrane region" description="Helical" evidence="9">
    <location>
        <begin position="91"/>
        <end position="111"/>
    </location>
</feature>
<evidence type="ECO:0000256" key="4">
    <source>
        <dbReference type="ARBA" id="ARBA00022519"/>
    </source>
</evidence>
<evidence type="ECO:0000256" key="7">
    <source>
        <dbReference type="ARBA" id="ARBA00023136"/>
    </source>
</evidence>
<proteinExistence type="inferred from homology"/>
<sequence length="166" mass="18326">MMKKILNSVDTTIHWIEDTVSAVSLAAIVAIAAANTIDRYIFDSGFLWADELNQALLVTMAMFGSARAVRTGGHIEFGTVSSLPKSKSVRIAIRSAILAITIGFLIFLFIICAQYTARGTILSTVLKVPRMYYYMSMPIGFALCLYEYIRTSKNKIVNDPISQGNE</sequence>
<keyword evidence="2 9" id="KW-0813">Transport</keyword>
<dbReference type="InterPro" id="IPR007387">
    <property type="entry name" value="TRAP_DctQ"/>
</dbReference>
<dbReference type="HOGENOM" id="CLU_086356_9_4_6"/>